<dbReference type="Proteomes" id="UP000827724">
    <property type="component" value="Unassembled WGS sequence"/>
</dbReference>
<keyword evidence="3" id="KW-1185">Reference proteome</keyword>
<dbReference type="EMBL" id="JAIWOZ010000017">
    <property type="protein sequence ID" value="KAH6603117.1"/>
    <property type="molecule type" value="Genomic_DNA"/>
</dbReference>
<evidence type="ECO:0000313" key="3">
    <source>
        <dbReference type="Proteomes" id="UP000827724"/>
    </source>
</evidence>
<reference evidence="2" key="1">
    <citation type="submission" date="2021-08" db="EMBL/GenBank/DDBJ databases">
        <title>Chromosome-Level Trichoderma cornu-damae using Hi-C Data.</title>
        <authorList>
            <person name="Kim C.S."/>
        </authorList>
    </citation>
    <scope>NUCLEOTIDE SEQUENCE</scope>
    <source>
        <strain evidence="2">KA19-0412C</strain>
    </source>
</reference>
<evidence type="ECO:0000313" key="2">
    <source>
        <dbReference type="EMBL" id="KAH6603117.1"/>
    </source>
</evidence>
<protein>
    <submittedName>
        <fullName evidence="2">Uncharacterized protein</fullName>
    </submittedName>
</protein>
<sequence>MEFGACAGSQPGGGGGPSPRHVIGKRRGLRLDDRNGRRRAPGPGRRRAVVELPMVLELETGGGRKWRADDAADRDATGELCGQRKGPRESGGAAWKEEELRAEAWEIAHASGREGSCWPGNESWSEKLSSSTHW</sequence>
<name>A0A9P8QIS7_9HYPO</name>
<feature type="compositionally biased region" description="Polar residues" evidence="1">
    <location>
        <begin position="122"/>
        <end position="134"/>
    </location>
</feature>
<organism evidence="2 3">
    <name type="scientific">Trichoderma cornu-damae</name>
    <dbReference type="NCBI Taxonomy" id="654480"/>
    <lineage>
        <taxon>Eukaryota</taxon>
        <taxon>Fungi</taxon>
        <taxon>Dikarya</taxon>
        <taxon>Ascomycota</taxon>
        <taxon>Pezizomycotina</taxon>
        <taxon>Sordariomycetes</taxon>
        <taxon>Hypocreomycetidae</taxon>
        <taxon>Hypocreales</taxon>
        <taxon>Hypocreaceae</taxon>
        <taxon>Trichoderma</taxon>
    </lineage>
</organism>
<gene>
    <name evidence="2" type="ORF">Trco_008521</name>
</gene>
<comment type="caution">
    <text evidence="2">The sequence shown here is derived from an EMBL/GenBank/DDBJ whole genome shotgun (WGS) entry which is preliminary data.</text>
</comment>
<feature type="region of interest" description="Disordered" evidence="1">
    <location>
        <begin position="1"/>
        <end position="46"/>
    </location>
</feature>
<evidence type="ECO:0000256" key="1">
    <source>
        <dbReference type="SAM" id="MobiDB-lite"/>
    </source>
</evidence>
<accession>A0A9P8QIS7</accession>
<proteinExistence type="predicted"/>
<feature type="compositionally biased region" description="Basic residues" evidence="1">
    <location>
        <begin position="36"/>
        <end position="46"/>
    </location>
</feature>
<feature type="region of interest" description="Disordered" evidence="1">
    <location>
        <begin position="66"/>
        <end position="95"/>
    </location>
</feature>
<dbReference type="AlphaFoldDB" id="A0A9P8QIS7"/>
<feature type="region of interest" description="Disordered" evidence="1">
    <location>
        <begin position="111"/>
        <end position="134"/>
    </location>
</feature>
<feature type="compositionally biased region" description="Basic and acidic residues" evidence="1">
    <location>
        <begin position="66"/>
        <end position="77"/>
    </location>
</feature>